<evidence type="ECO:0000313" key="1">
    <source>
        <dbReference type="EMBL" id="KHG03688.1"/>
    </source>
</evidence>
<dbReference type="AlphaFoldDB" id="A0A0B0MNK0"/>
<dbReference type="EMBL" id="JRRC01376966">
    <property type="protein sequence ID" value="KHG03688.1"/>
    <property type="molecule type" value="Genomic_DNA"/>
</dbReference>
<proteinExistence type="predicted"/>
<gene>
    <name evidence="1" type="ORF">F383_28400</name>
</gene>
<comment type="caution">
    <text evidence="1">The sequence shown here is derived from an EMBL/GenBank/DDBJ whole genome shotgun (WGS) entry which is preliminary data.</text>
</comment>
<organism evidence="1 2">
    <name type="scientific">Gossypium arboreum</name>
    <name type="common">Tree cotton</name>
    <name type="synonym">Gossypium nanking</name>
    <dbReference type="NCBI Taxonomy" id="29729"/>
    <lineage>
        <taxon>Eukaryota</taxon>
        <taxon>Viridiplantae</taxon>
        <taxon>Streptophyta</taxon>
        <taxon>Embryophyta</taxon>
        <taxon>Tracheophyta</taxon>
        <taxon>Spermatophyta</taxon>
        <taxon>Magnoliopsida</taxon>
        <taxon>eudicotyledons</taxon>
        <taxon>Gunneridae</taxon>
        <taxon>Pentapetalae</taxon>
        <taxon>rosids</taxon>
        <taxon>malvids</taxon>
        <taxon>Malvales</taxon>
        <taxon>Malvaceae</taxon>
        <taxon>Malvoideae</taxon>
        <taxon>Gossypium</taxon>
    </lineage>
</organism>
<accession>A0A0B0MNK0</accession>
<keyword evidence="2" id="KW-1185">Reference proteome</keyword>
<name>A0A0B0MNK0_GOSAR</name>
<dbReference type="Proteomes" id="UP000032142">
    <property type="component" value="Unassembled WGS sequence"/>
</dbReference>
<protein>
    <submittedName>
        <fullName evidence="1">Uncharacterized protein</fullName>
    </submittedName>
</protein>
<evidence type="ECO:0000313" key="2">
    <source>
        <dbReference type="Proteomes" id="UP000032142"/>
    </source>
</evidence>
<reference evidence="2" key="1">
    <citation type="submission" date="2014-09" db="EMBL/GenBank/DDBJ databases">
        <authorList>
            <person name="Mudge J."/>
            <person name="Ramaraj T."/>
            <person name="Lindquist I.E."/>
            <person name="Bharti A.K."/>
            <person name="Sundararajan A."/>
            <person name="Cameron C.T."/>
            <person name="Woodward J.E."/>
            <person name="May G.D."/>
            <person name="Brubaker C."/>
            <person name="Broadhvest J."/>
            <person name="Wilkins T.A."/>
        </authorList>
    </citation>
    <scope>NUCLEOTIDE SEQUENCE</scope>
    <source>
        <strain evidence="2">cv. AKA8401</strain>
    </source>
</reference>
<sequence length="50" mass="5560">MAYFCPHGHRHGHVSQSCVIHVHVTLPQYAPHDLTHGRVTGRVVQVSIPP</sequence>